<keyword evidence="1" id="KW-0732">Signal</keyword>
<dbReference type="InterPro" id="IPR029058">
    <property type="entry name" value="AB_hydrolase_fold"/>
</dbReference>
<dbReference type="SUPFAM" id="SSF53474">
    <property type="entry name" value="alpha/beta-Hydrolases"/>
    <property type="match status" value="1"/>
</dbReference>
<reference evidence="3" key="1">
    <citation type="journal article" date="2019" name="Int. J. Syst. Evol. Microbiol.">
        <title>The Global Catalogue of Microorganisms (GCM) 10K type strain sequencing project: providing services to taxonomists for standard genome sequencing and annotation.</title>
        <authorList>
            <consortium name="The Broad Institute Genomics Platform"/>
            <consortium name="The Broad Institute Genome Sequencing Center for Infectious Disease"/>
            <person name="Wu L."/>
            <person name="Ma J."/>
        </authorList>
    </citation>
    <scope>NUCLEOTIDE SEQUENCE [LARGE SCALE GENOMIC DNA]</scope>
    <source>
        <strain evidence="3">KCTC 12848</strain>
    </source>
</reference>
<dbReference type="InterPro" id="IPR000801">
    <property type="entry name" value="Esterase-like"/>
</dbReference>
<keyword evidence="2" id="KW-0378">Hydrolase</keyword>
<comment type="caution">
    <text evidence="2">The sequence shown here is derived from an EMBL/GenBank/DDBJ whole genome shotgun (WGS) entry which is preliminary data.</text>
</comment>
<gene>
    <name evidence="2" type="ORF">ACFSKX_14905</name>
</gene>
<dbReference type="PANTHER" id="PTHR48098:SF6">
    <property type="entry name" value="FERRI-BACILLIBACTIN ESTERASE BESA"/>
    <property type="match status" value="1"/>
</dbReference>
<dbReference type="PANTHER" id="PTHR48098">
    <property type="entry name" value="ENTEROCHELIN ESTERASE-RELATED"/>
    <property type="match status" value="1"/>
</dbReference>
<accession>A0ABW5EGH2</accession>
<dbReference type="GO" id="GO:0016787">
    <property type="term" value="F:hydrolase activity"/>
    <property type="evidence" value="ECO:0007669"/>
    <property type="project" value="UniProtKB-KW"/>
</dbReference>
<feature type="signal peptide" evidence="1">
    <location>
        <begin position="1"/>
        <end position="15"/>
    </location>
</feature>
<sequence>MLLSALLAIVFHAQAVETVPFEVPRSSVVELEDRTSERVYPLFIKLPRSYPENPQLHYPVIYLTDAWYAFQIVSGATRYPMGSGKMGEAILVGISYSRGDSGQSSRFRDYTPTRDRDWQSLTGDAASHAGFIADTVFPYIEKNYRTEKGSRTFIGNSLGGLFGAYMLLTRPDMFDNYILGSPSVWYDDDVILSFDAEPTDKIRRVFIAVGGQETPDAGNTIHDMVEGARQLYSKLKGESRIKLESKLLLIPEAKHETAFPTTAIQGLDWLYKKS</sequence>
<dbReference type="Proteomes" id="UP001597425">
    <property type="component" value="Unassembled WGS sequence"/>
</dbReference>
<keyword evidence="3" id="KW-1185">Reference proteome</keyword>
<dbReference type="Gene3D" id="3.40.50.1820">
    <property type="entry name" value="alpha/beta hydrolase"/>
    <property type="match status" value="1"/>
</dbReference>
<dbReference type="Pfam" id="PF00756">
    <property type="entry name" value="Esterase"/>
    <property type="match status" value="1"/>
</dbReference>
<dbReference type="EMBL" id="JBHUJD010000021">
    <property type="protein sequence ID" value="MFD2311715.1"/>
    <property type="molecule type" value="Genomic_DNA"/>
</dbReference>
<protein>
    <submittedName>
        <fullName evidence="2">Alpha/beta hydrolase</fullName>
    </submittedName>
</protein>
<evidence type="ECO:0000256" key="1">
    <source>
        <dbReference type="SAM" id="SignalP"/>
    </source>
</evidence>
<proteinExistence type="predicted"/>
<name>A0ABW5EGH2_9GAMM</name>
<dbReference type="RefSeq" id="WP_265721360.1">
    <property type="nucleotide sequence ID" value="NZ_JAPIVK010000010.1"/>
</dbReference>
<evidence type="ECO:0000313" key="2">
    <source>
        <dbReference type="EMBL" id="MFD2311715.1"/>
    </source>
</evidence>
<feature type="chain" id="PRO_5046558782" evidence="1">
    <location>
        <begin position="16"/>
        <end position="274"/>
    </location>
</feature>
<dbReference type="InterPro" id="IPR050583">
    <property type="entry name" value="Mycobacterial_A85_antigen"/>
</dbReference>
<evidence type="ECO:0000313" key="3">
    <source>
        <dbReference type="Proteomes" id="UP001597425"/>
    </source>
</evidence>
<organism evidence="2 3">
    <name type="scientific">Microbulbifer halophilus</name>
    <dbReference type="NCBI Taxonomy" id="453963"/>
    <lineage>
        <taxon>Bacteria</taxon>
        <taxon>Pseudomonadati</taxon>
        <taxon>Pseudomonadota</taxon>
        <taxon>Gammaproteobacteria</taxon>
        <taxon>Cellvibrionales</taxon>
        <taxon>Microbulbiferaceae</taxon>
        <taxon>Microbulbifer</taxon>
    </lineage>
</organism>